<reference evidence="2 3" key="1">
    <citation type="submission" date="2018-06" db="EMBL/GenBank/DDBJ databases">
        <title>Streptacidiphilus pinicola sp. nov., isolated from pine grove soil.</title>
        <authorList>
            <person name="Roh S.G."/>
            <person name="Park S."/>
            <person name="Kim M.-K."/>
            <person name="Yun B.-R."/>
            <person name="Park J."/>
            <person name="Kim M.J."/>
            <person name="Kim Y.S."/>
            <person name="Kim S.B."/>
        </authorList>
    </citation>
    <scope>NUCLEOTIDE SEQUENCE [LARGE SCALE GENOMIC DNA]</scope>
    <source>
        <strain evidence="2 3">MMS16-CNU450</strain>
    </source>
</reference>
<keyword evidence="3" id="KW-1185">Reference proteome</keyword>
<dbReference type="Gene3D" id="3.10.450.50">
    <property type="match status" value="1"/>
</dbReference>
<dbReference type="SUPFAM" id="SSF54427">
    <property type="entry name" value="NTF2-like"/>
    <property type="match status" value="1"/>
</dbReference>
<name>A0A2X0J0Y3_9ACTN</name>
<dbReference type="AlphaFoldDB" id="A0A2X0J0Y3"/>
<comment type="caution">
    <text evidence="2">The sequence shown here is derived from an EMBL/GenBank/DDBJ whole genome shotgun (WGS) entry which is preliminary data.</text>
</comment>
<protein>
    <submittedName>
        <fullName evidence="2">Nuclear transport factor 2 family protein</fullName>
    </submittedName>
</protein>
<gene>
    <name evidence="2" type="ORF">DN069_35275</name>
</gene>
<evidence type="ECO:0000313" key="2">
    <source>
        <dbReference type="EMBL" id="RAG80978.1"/>
    </source>
</evidence>
<evidence type="ECO:0000313" key="3">
    <source>
        <dbReference type="Proteomes" id="UP000248889"/>
    </source>
</evidence>
<accession>A0A2X0J0Y3</accession>
<dbReference type="Proteomes" id="UP000248889">
    <property type="component" value="Unassembled WGS sequence"/>
</dbReference>
<dbReference type="InterPro" id="IPR027843">
    <property type="entry name" value="DUF4440"/>
</dbReference>
<feature type="domain" description="DUF4440" evidence="1">
    <location>
        <begin position="29"/>
        <end position="128"/>
    </location>
</feature>
<dbReference type="Pfam" id="PF14534">
    <property type="entry name" value="DUF4440"/>
    <property type="match status" value="1"/>
</dbReference>
<organism evidence="2 3">
    <name type="scientific">Streptacidiphilus pinicola</name>
    <dbReference type="NCBI Taxonomy" id="2219663"/>
    <lineage>
        <taxon>Bacteria</taxon>
        <taxon>Bacillati</taxon>
        <taxon>Actinomycetota</taxon>
        <taxon>Actinomycetes</taxon>
        <taxon>Kitasatosporales</taxon>
        <taxon>Streptomycetaceae</taxon>
        <taxon>Streptacidiphilus</taxon>
    </lineage>
</organism>
<dbReference type="InterPro" id="IPR032710">
    <property type="entry name" value="NTF2-like_dom_sf"/>
</dbReference>
<evidence type="ECO:0000259" key="1">
    <source>
        <dbReference type="Pfam" id="PF14534"/>
    </source>
</evidence>
<dbReference type="EMBL" id="QKYN01000185">
    <property type="protein sequence ID" value="RAG80978.1"/>
    <property type="molecule type" value="Genomic_DNA"/>
</dbReference>
<dbReference type="OrthoDB" id="884581at2"/>
<proteinExistence type="predicted"/>
<sequence>MPNPLTSKLSRSMFPSMSSDLSTTDSFLDAWASAELAGDAAALEPLLHERFRAVGPFGFLLDREQWLKRFADGLAYSAFSFSADEEAREVGGVTFVIGTQQQQGTYQGHRTDGAFRVSLALTGGPQWRLVGIHLSLRTPPTSPERQP</sequence>